<protein>
    <submittedName>
        <fullName evidence="1">Uncharacterized protein</fullName>
    </submittedName>
</protein>
<proteinExistence type="predicted"/>
<evidence type="ECO:0000313" key="1">
    <source>
        <dbReference type="EMBL" id="KAF3697076.1"/>
    </source>
</evidence>
<reference evidence="2" key="2">
    <citation type="submission" date="2019-02" db="EMBL/GenBank/DDBJ databases">
        <title>Opniocepnalus argus Var Kimnra genome.</title>
        <authorList>
            <person name="Zhou C."/>
            <person name="Xiao S."/>
        </authorList>
    </citation>
    <scope>NUCLEOTIDE SEQUENCE [LARGE SCALE GENOMIC DNA]</scope>
</reference>
<sequence length="155" mass="17331">MEKKPVRVSDLEQEQIQNALLSYAKQLNLPAVPVVAESSHTVSEVFYVTVHVFSRITHILQHPCFYLLDKLIDPEFFCLPGLNVTPPEWPGDMPPYLSKSQRTLGDWRLLAAEELSPAASGSQPPLGTLSHDQTDAQIVFDLVYGTKFSVIFLHA</sequence>
<dbReference type="EMBL" id="CM015723">
    <property type="protein sequence ID" value="KAF3697076.1"/>
    <property type="molecule type" value="Genomic_DNA"/>
</dbReference>
<evidence type="ECO:0000313" key="2">
    <source>
        <dbReference type="Proteomes" id="UP000503349"/>
    </source>
</evidence>
<dbReference type="AlphaFoldDB" id="A0A6G1Q4G6"/>
<gene>
    <name evidence="1" type="ORF">EXN66_Car012756</name>
</gene>
<accession>A0A6G1Q4G6</accession>
<organism evidence="1 2">
    <name type="scientific">Channa argus</name>
    <name type="common">Northern snakehead</name>
    <name type="synonym">Ophicephalus argus</name>
    <dbReference type="NCBI Taxonomy" id="215402"/>
    <lineage>
        <taxon>Eukaryota</taxon>
        <taxon>Metazoa</taxon>
        <taxon>Chordata</taxon>
        <taxon>Craniata</taxon>
        <taxon>Vertebrata</taxon>
        <taxon>Euteleostomi</taxon>
        <taxon>Actinopterygii</taxon>
        <taxon>Neopterygii</taxon>
        <taxon>Teleostei</taxon>
        <taxon>Neoteleostei</taxon>
        <taxon>Acanthomorphata</taxon>
        <taxon>Anabantaria</taxon>
        <taxon>Anabantiformes</taxon>
        <taxon>Channoidei</taxon>
        <taxon>Channidae</taxon>
        <taxon>Channa</taxon>
    </lineage>
</organism>
<keyword evidence="2" id="KW-1185">Reference proteome</keyword>
<name>A0A6G1Q4G6_CHAAH</name>
<reference evidence="1 2" key="1">
    <citation type="submission" date="2019-02" db="EMBL/GenBank/DDBJ databases">
        <title>Opniocepnalus argus genome.</title>
        <authorList>
            <person name="Zhou C."/>
            <person name="Xiao S."/>
        </authorList>
    </citation>
    <scope>NUCLEOTIDE SEQUENCE [LARGE SCALE GENOMIC DNA]</scope>
    <source>
        <strain evidence="1">OARG1902GOOAL</strain>
        <tissue evidence="1">Muscle</tissue>
    </source>
</reference>
<dbReference type="Proteomes" id="UP000503349">
    <property type="component" value="Chromosome 12"/>
</dbReference>